<dbReference type="Pfam" id="PF19263">
    <property type="entry name" value="DUF5906"/>
    <property type="match status" value="1"/>
</dbReference>
<feature type="non-terminal residue" evidence="2">
    <location>
        <position position="213"/>
    </location>
</feature>
<dbReference type="EMBL" id="LAJY01000994">
    <property type="protein sequence ID" value="KJV05820.1"/>
    <property type="molecule type" value="Genomic_DNA"/>
</dbReference>
<dbReference type="SUPFAM" id="SSF52540">
    <property type="entry name" value="P-loop containing nucleoside triphosphate hydrolases"/>
    <property type="match status" value="1"/>
</dbReference>
<protein>
    <recommendedName>
        <fullName evidence="1">NrS-1 polymerase-like helicase domain-containing protein</fullName>
    </recommendedName>
</protein>
<dbReference type="Proteomes" id="UP000033774">
    <property type="component" value="Unassembled WGS sequence"/>
</dbReference>
<reference evidence="2 3" key="1">
    <citation type="submission" date="2015-03" db="EMBL/GenBank/DDBJ databases">
        <title>Draft genome sequence of Elstera litoralis.</title>
        <authorList>
            <person name="Rahalkar M.C."/>
            <person name="Dhakephalkar P.K."/>
            <person name="Pore S.D."/>
            <person name="Arora P."/>
            <person name="Kapse N.G."/>
            <person name="Pandit P.S."/>
        </authorList>
    </citation>
    <scope>NUCLEOTIDE SEQUENCE [LARGE SCALE GENOMIC DNA]</scope>
    <source>
        <strain evidence="2 3">Dia-1</strain>
    </source>
</reference>
<sequence>YTGGRKAESLAEYWMASPRRRQYERIAFDPGLPPGGGENPIYNLFQGFAVTPAPYYENIEDHKRHFSVLADHVLTNVCKGDPELAKWIWGWFAHIIQHPTRPIGKALVFRGRMGTGKSKLAEVFGSLVEPHWVQVGSSRYLTGQFNAHKISLLFLASDEAVWAGDKAAESALKDMVTNKTHMIEKKGVDPIKFPNFIRIFMTSNENWVVPAGW</sequence>
<gene>
    <name evidence="2" type="ORF">VZ95_21105</name>
</gene>
<name>A0A0F3IG91_9PROT</name>
<keyword evidence="3" id="KW-1185">Reference proteome</keyword>
<feature type="non-terminal residue" evidence="2">
    <location>
        <position position="1"/>
    </location>
</feature>
<dbReference type="InterPro" id="IPR045455">
    <property type="entry name" value="NrS-1_pol-like_helicase"/>
</dbReference>
<feature type="domain" description="NrS-1 polymerase-like helicase" evidence="1">
    <location>
        <begin position="109"/>
        <end position="210"/>
    </location>
</feature>
<comment type="caution">
    <text evidence="2">The sequence shown here is derived from an EMBL/GenBank/DDBJ whole genome shotgun (WGS) entry which is preliminary data.</text>
</comment>
<dbReference type="InterPro" id="IPR027417">
    <property type="entry name" value="P-loop_NTPase"/>
</dbReference>
<dbReference type="AlphaFoldDB" id="A0A0F3IG91"/>
<evidence type="ECO:0000313" key="2">
    <source>
        <dbReference type="EMBL" id="KJV05820.1"/>
    </source>
</evidence>
<organism evidence="2 3">
    <name type="scientific">Elstera litoralis</name>
    <dbReference type="NCBI Taxonomy" id="552518"/>
    <lineage>
        <taxon>Bacteria</taxon>
        <taxon>Pseudomonadati</taxon>
        <taxon>Pseudomonadota</taxon>
        <taxon>Alphaproteobacteria</taxon>
        <taxon>Rhodospirillales</taxon>
        <taxon>Rhodospirillaceae</taxon>
        <taxon>Elstera</taxon>
    </lineage>
</organism>
<accession>A0A0F3IG91</accession>
<evidence type="ECO:0000313" key="3">
    <source>
        <dbReference type="Proteomes" id="UP000033774"/>
    </source>
</evidence>
<evidence type="ECO:0000259" key="1">
    <source>
        <dbReference type="Pfam" id="PF19263"/>
    </source>
</evidence>
<proteinExistence type="predicted"/>
<dbReference type="Gene3D" id="3.40.50.300">
    <property type="entry name" value="P-loop containing nucleotide triphosphate hydrolases"/>
    <property type="match status" value="1"/>
</dbReference>